<dbReference type="InterPro" id="IPR012347">
    <property type="entry name" value="Ferritin-like"/>
</dbReference>
<dbReference type="Proteomes" id="UP000824201">
    <property type="component" value="Unassembled WGS sequence"/>
</dbReference>
<dbReference type="Gene3D" id="1.20.1260.10">
    <property type="match status" value="1"/>
</dbReference>
<reference evidence="1" key="2">
    <citation type="journal article" date="2021" name="PeerJ">
        <title>Extensive microbial diversity within the chicken gut microbiome revealed by metagenomics and culture.</title>
        <authorList>
            <person name="Gilroy R."/>
            <person name="Ravi A."/>
            <person name="Getino M."/>
            <person name="Pursley I."/>
            <person name="Horton D.L."/>
            <person name="Alikhan N.F."/>
            <person name="Baker D."/>
            <person name="Gharbi K."/>
            <person name="Hall N."/>
            <person name="Watson M."/>
            <person name="Adriaenssens E.M."/>
            <person name="Foster-Nyarko E."/>
            <person name="Jarju S."/>
            <person name="Secka A."/>
            <person name="Antonio M."/>
            <person name="Oren A."/>
            <person name="Chaudhuri R.R."/>
            <person name="La Ragione R."/>
            <person name="Hildebrand F."/>
            <person name="Pallen M.J."/>
        </authorList>
    </citation>
    <scope>NUCLEOTIDE SEQUENCE</scope>
    <source>
        <strain evidence="1">ChiW13-3771</strain>
    </source>
</reference>
<accession>A0A9D1EFD0</accession>
<evidence type="ECO:0000313" key="1">
    <source>
        <dbReference type="EMBL" id="HIR89269.1"/>
    </source>
</evidence>
<sequence>MKLNEMELQTLRHLIMANDTTSCKMSAYAQQAQTPEIRQYFEKAAQTAADAKTELMGFLK</sequence>
<name>A0A9D1EFD0_9FIRM</name>
<protein>
    <submittedName>
        <fullName evidence="1">Uncharacterized protein</fullName>
    </submittedName>
</protein>
<evidence type="ECO:0000313" key="2">
    <source>
        <dbReference type="Proteomes" id="UP000824201"/>
    </source>
</evidence>
<gene>
    <name evidence="1" type="ORF">IAC96_09990</name>
</gene>
<dbReference type="EMBL" id="DVHN01000128">
    <property type="protein sequence ID" value="HIR89269.1"/>
    <property type="molecule type" value="Genomic_DNA"/>
</dbReference>
<proteinExistence type="predicted"/>
<organism evidence="1 2">
    <name type="scientific">Candidatus Fimimorpha faecalis</name>
    <dbReference type="NCBI Taxonomy" id="2840824"/>
    <lineage>
        <taxon>Bacteria</taxon>
        <taxon>Bacillati</taxon>
        <taxon>Bacillota</taxon>
        <taxon>Clostridia</taxon>
        <taxon>Eubacteriales</taxon>
        <taxon>Candidatus Fimimorpha</taxon>
    </lineage>
</organism>
<comment type="caution">
    <text evidence="1">The sequence shown here is derived from an EMBL/GenBank/DDBJ whole genome shotgun (WGS) entry which is preliminary data.</text>
</comment>
<reference evidence="1" key="1">
    <citation type="submission" date="2020-10" db="EMBL/GenBank/DDBJ databases">
        <authorList>
            <person name="Gilroy R."/>
        </authorList>
    </citation>
    <scope>NUCLEOTIDE SEQUENCE</scope>
    <source>
        <strain evidence="1">ChiW13-3771</strain>
    </source>
</reference>
<dbReference type="AlphaFoldDB" id="A0A9D1EFD0"/>